<gene>
    <name evidence="1" type="ORF">TCM_021399</name>
</gene>
<keyword evidence="2" id="KW-1185">Reference proteome</keyword>
<evidence type="ECO:0000313" key="1">
    <source>
        <dbReference type="EMBL" id="EOY06767.1"/>
    </source>
</evidence>
<sequence>MAIWYQPLILYGPGFKGQPSVKPDPFAGLVQWTFSILTAMIRFKLFFTGSNLGRRIFKKLWLIGTAAWPRGPPDDGCAMRNNSFNVLLHRSYVRKIAQTFSLVLGCFCFS</sequence>
<dbReference type="AlphaFoldDB" id="A0A061EQY3"/>
<organism evidence="1 2">
    <name type="scientific">Theobroma cacao</name>
    <name type="common">Cacao</name>
    <name type="synonym">Cocoa</name>
    <dbReference type="NCBI Taxonomy" id="3641"/>
    <lineage>
        <taxon>Eukaryota</taxon>
        <taxon>Viridiplantae</taxon>
        <taxon>Streptophyta</taxon>
        <taxon>Embryophyta</taxon>
        <taxon>Tracheophyta</taxon>
        <taxon>Spermatophyta</taxon>
        <taxon>Magnoliopsida</taxon>
        <taxon>eudicotyledons</taxon>
        <taxon>Gunneridae</taxon>
        <taxon>Pentapetalae</taxon>
        <taxon>rosids</taxon>
        <taxon>malvids</taxon>
        <taxon>Malvales</taxon>
        <taxon>Malvaceae</taxon>
        <taxon>Byttnerioideae</taxon>
        <taxon>Theobroma</taxon>
    </lineage>
</organism>
<accession>A0A061EQY3</accession>
<dbReference type="HOGENOM" id="CLU_2175645_0_0_1"/>
<name>A0A061EQY3_THECC</name>
<dbReference type="Proteomes" id="UP000026915">
    <property type="component" value="Chromosome 4"/>
</dbReference>
<protein>
    <submittedName>
        <fullName evidence="1">Uncharacterized protein</fullName>
    </submittedName>
</protein>
<evidence type="ECO:0000313" key="2">
    <source>
        <dbReference type="Proteomes" id="UP000026915"/>
    </source>
</evidence>
<dbReference type="Gramene" id="EOY06767">
    <property type="protein sequence ID" value="EOY06767"/>
    <property type="gene ID" value="TCM_021399"/>
</dbReference>
<dbReference type="EMBL" id="CM001882">
    <property type="protein sequence ID" value="EOY06767.1"/>
    <property type="molecule type" value="Genomic_DNA"/>
</dbReference>
<reference evidence="1 2" key="1">
    <citation type="journal article" date="2013" name="Genome Biol.">
        <title>The genome sequence of the most widely cultivated cacao type and its use to identify candidate genes regulating pod color.</title>
        <authorList>
            <person name="Motamayor J.C."/>
            <person name="Mockaitis K."/>
            <person name="Schmutz J."/>
            <person name="Haiminen N."/>
            <person name="Iii D.L."/>
            <person name="Cornejo O."/>
            <person name="Findley S.D."/>
            <person name="Zheng P."/>
            <person name="Utro F."/>
            <person name="Royaert S."/>
            <person name="Saski C."/>
            <person name="Jenkins J."/>
            <person name="Podicheti R."/>
            <person name="Zhao M."/>
            <person name="Scheffler B.E."/>
            <person name="Stack J.C."/>
            <person name="Feltus F.A."/>
            <person name="Mustiga G.M."/>
            <person name="Amores F."/>
            <person name="Phillips W."/>
            <person name="Marelli J.P."/>
            <person name="May G.D."/>
            <person name="Shapiro H."/>
            <person name="Ma J."/>
            <person name="Bustamante C.D."/>
            <person name="Schnell R.J."/>
            <person name="Main D."/>
            <person name="Gilbert D."/>
            <person name="Parida L."/>
            <person name="Kuhn D.N."/>
        </authorList>
    </citation>
    <scope>NUCLEOTIDE SEQUENCE [LARGE SCALE GENOMIC DNA]</scope>
    <source>
        <strain evidence="2">cv. Matina 1-6</strain>
    </source>
</reference>
<proteinExistence type="predicted"/>
<dbReference type="InParanoid" id="A0A061EQY3"/>